<keyword evidence="5 6" id="KW-0862">Zinc</keyword>
<evidence type="ECO:0000256" key="6">
    <source>
        <dbReference type="RuleBase" id="RU361240"/>
    </source>
</evidence>
<evidence type="ECO:0000256" key="1">
    <source>
        <dbReference type="ARBA" id="ARBA00001947"/>
    </source>
</evidence>
<evidence type="ECO:0000256" key="8">
    <source>
        <dbReference type="SAM" id="Phobius"/>
    </source>
</evidence>
<evidence type="ECO:0000256" key="5">
    <source>
        <dbReference type="ARBA" id="ARBA00022833"/>
    </source>
</evidence>
<dbReference type="OrthoDB" id="10013407at2759"/>
<dbReference type="GO" id="GO:0004177">
    <property type="term" value="F:aminopeptidase activity"/>
    <property type="evidence" value="ECO:0007669"/>
    <property type="project" value="UniProtKB-KW"/>
</dbReference>
<keyword evidence="3 6" id="KW-0645">Protease</keyword>
<dbReference type="Pfam" id="PF02225">
    <property type="entry name" value="PA"/>
    <property type="match status" value="1"/>
</dbReference>
<feature type="domain" description="Peptidase M28" evidence="10">
    <location>
        <begin position="304"/>
        <end position="517"/>
    </location>
</feature>
<feature type="transmembrane region" description="Helical" evidence="8">
    <location>
        <begin position="37"/>
        <end position="59"/>
    </location>
</feature>
<dbReference type="Pfam" id="PF04389">
    <property type="entry name" value="Peptidase_M28"/>
    <property type="match status" value="1"/>
</dbReference>
<evidence type="ECO:0000256" key="3">
    <source>
        <dbReference type="ARBA" id="ARBA00022670"/>
    </source>
</evidence>
<dbReference type="InterPro" id="IPR045175">
    <property type="entry name" value="M28_fam"/>
</dbReference>
<feature type="domain" description="PA" evidence="9">
    <location>
        <begin position="189"/>
        <end position="274"/>
    </location>
</feature>
<comment type="similarity">
    <text evidence="2">Belongs to the peptidase M28 family. M28B subfamily.</text>
</comment>
<keyword evidence="4 6" id="KW-0378">Hydrolase</keyword>
<dbReference type="GO" id="GO:0006508">
    <property type="term" value="P:proteolysis"/>
    <property type="evidence" value="ECO:0007669"/>
    <property type="project" value="UniProtKB-KW"/>
</dbReference>
<protein>
    <recommendedName>
        <fullName evidence="6">Peptide hydrolase</fullName>
        <ecNumber evidence="6">3.4.-.-</ecNumber>
    </recommendedName>
</protein>
<dbReference type="AlphaFoldDB" id="A0A9P6Q073"/>
<dbReference type="Gene3D" id="3.40.630.10">
    <property type="entry name" value="Zn peptidases"/>
    <property type="match status" value="1"/>
</dbReference>
<dbReference type="EC" id="3.4.-.-" evidence="6"/>
<keyword evidence="12" id="KW-1185">Reference proteome</keyword>
<comment type="cofactor">
    <cofactor evidence="1">
        <name>Zn(2+)</name>
        <dbReference type="ChEBI" id="CHEBI:29105"/>
    </cofactor>
</comment>
<name>A0A9P6Q073_9FUNG</name>
<evidence type="ECO:0000313" key="12">
    <source>
        <dbReference type="Proteomes" id="UP000726737"/>
    </source>
</evidence>
<evidence type="ECO:0000256" key="7">
    <source>
        <dbReference type="SAM" id="MobiDB-lite"/>
    </source>
</evidence>
<dbReference type="InterPro" id="IPR046450">
    <property type="entry name" value="PA_dom_sf"/>
</dbReference>
<evidence type="ECO:0000259" key="9">
    <source>
        <dbReference type="Pfam" id="PF02225"/>
    </source>
</evidence>
<dbReference type="SUPFAM" id="SSF53187">
    <property type="entry name" value="Zn-dependent exopeptidases"/>
    <property type="match status" value="1"/>
</dbReference>
<evidence type="ECO:0000259" key="10">
    <source>
        <dbReference type="Pfam" id="PF04389"/>
    </source>
</evidence>
<comment type="caution">
    <text evidence="11">The sequence shown here is derived from an EMBL/GenBank/DDBJ whole genome shotgun (WGS) entry which is preliminary data.</text>
</comment>
<dbReference type="GO" id="GO:0008235">
    <property type="term" value="F:metalloexopeptidase activity"/>
    <property type="evidence" value="ECO:0007669"/>
    <property type="project" value="InterPro"/>
</dbReference>
<gene>
    <name evidence="11" type="primary">LAP2</name>
    <name evidence="11" type="ORF">BG011_003744</name>
</gene>
<dbReference type="GO" id="GO:0046872">
    <property type="term" value="F:metal ion binding"/>
    <property type="evidence" value="ECO:0007669"/>
    <property type="project" value="UniProtKB-KW"/>
</dbReference>
<keyword evidence="11" id="KW-0031">Aminopeptidase</keyword>
<evidence type="ECO:0000256" key="4">
    <source>
        <dbReference type="ARBA" id="ARBA00022801"/>
    </source>
</evidence>
<dbReference type="Gene3D" id="3.50.30.30">
    <property type="match status" value="1"/>
</dbReference>
<keyword evidence="6" id="KW-0479">Metal-binding</keyword>
<dbReference type="Proteomes" id="UP000726737">
    <property type="component" value="Unassembled WGS sequence"/>
</dbReference>
<feature type="compositionally biased region" description="Basic and acidic residues" evidence="7">
    <location>
        <begin position="1"/>
        <end position="11"/>
    </location>
</feature>
<organism evidence="11 12">
    <name type="scientific">Mortierella polycephala</name>
    <dbReference type="NCBI Taxonomy" id="41804"/>
    <lineage>
        <taxon>Eukaryota</taxon>
        <taxon>Fungi</taxon>
        <taxon>Fungi incertae sedis</taxon>
        <taxon>Mucoromycota</taxon>
        <taxon>Mortierellomycotina</taxon>
        <taxon>Mortierellomycetes</taxon>
        <taxon>Mortierellales</taxon>
        <taxon>Mortierellaceae</taxon>
        <taxon>Mortierella</taxon>
    </lineage>
</organism>
<dbReference type="SUPFAM" id="SSF52025">
    <property type="entry name" value="PA domain"/>
    <property type="match status" value="1"/>
</dbReference>
<keyword evidence="8" id="KW-0812">Transmembrane</keyword>
<dbReference type="PANTHER" id="PTHR12147">
    <property type="entry name" value="METALLOPEPTIDASE M28 FAMILY MEMBER"/>
    <property type="match status" value="1"/>
</dbReference>
<keyword evidence="8" id="KW-1133">Transmembrane helix</keyword>
<dbReference type="InterPro" id="IPR003137">
    <property type="entry name" value="PA_domain"/>
</dbReference>
<feature type="region of interest" description="Disordered" evidence="7">
    <location>
        <begin position="1"/>
        <end position="26"/>
    </location>
</feature>
<evidence type="ECO:0000256" key="2">
    <source>
        <dbReference type="ARBA" id="ARBA00005634"/>
    </source>
</evidence>
<evidence type="ECO:0000313" key="11">
    <source>
        <dbReference type="EMBL" id="KAG0257815.1"/>
    </source>
</evidence>
<dbReference type="EMBL" id="JAAAJA010000245">
    <property type="protein sequence ID" value="KAG0257815.1"/>
    <property type="molecule type" value="Genomic_DNA"/>
</dbReference>
<dbReference type="InterPro" id="IPR007484">
    <property type="entry name" value="Peptidase_M28"/>
</dbReference>
<reference evidence="11" key="1">
    <citation type="journal article" date="2020" name="Fungal Divers.">
        <title>Resolving the Mortierellaceae phylogeny through synthesis of multi-gene phylogenetics and phylogenomics.</title>
        <authorList>
            <person name="Vandepol N."/>
            <person name="Liber J."/>
            <person name="Desiro A."/>
            <person name="Na H."/>
            <person name="Kennedy M."/>
            <person name="Barry K."/>
            <person name="Grigoriev I.V."/>
            <person name="Miller A.N."/>
            <person name="O'Donnell K."/>
            <person name="Stajich J.E."/>
            <person name="Bonito G."/>
        </authorList>
    </citation>
    <scope>NUCLEOTIDE SEQUENCE</scope>
    <source>
        <strain evidence="11">KOD948</strain>
    </source>
</reference>
<proteinExistence type="inferred from homology"/>
<accession>A0A9P6Q073</accession>
<keyword evidence="8" id="KW-0472">Membrane</keyword>
<dbReference type="PANTHER" id="PTHR12147:SF26">
    <property type="entry name" value="PEPTIDASE M28 DOMAIN-CONTAINING PROTEIN"/>
    <property type="match status" value="1"/>
</dbReference>
<sequence length="540" mass="59116">MADSTQARETEPLLPTNNGGGVSATADDERRARICRALPYGAVTLVFFVIGVVLLIVLVEPHNADPPTNSPHDTPLANQLRTPAVFGHLQQLYQVALKHNNSRSVRNGYLASAEYVQNQLKAKAADFCEVSTQEFKVPVWQQLEEPQLLSFGIGGADVQIVYQNKVDFQNFRYGGPSAVLKKQAIHGVKNFGCNSKDHAKVSGKIAIIQESLKDCDLWTAAYNAEKAGAVGVLFYNSPTRKALLYSRIRLTAWKEGDPLISIPVLSITHSLGSTLLQNQQAVHLSLTTKNLQTIESTINVLCTTVKQGNPDDTIVIGAHLDSVPEGPGMVDNGSGSSAILEIVLTMARNKFEIRNRIVFGWWGAEEIGLLGSRHYVRDLVKQGEKVKGRIAMNMNFDMLASPNYVPYIHNGTTAPDALIPASSRIDRVLVEYFDLHNRDYEYTEMIAGSDFLPFLLEGIPSGGLLTGAGERKTMEQRTRFGGYANAPLDPCYHQSCDTLENVSSRALGLMSQAALYAITKLSTAKNLREWLSGAAVEVLM</sequence>